<dbReference type="InterPro" id="IPR033248">
    <property type="entry name" value="Transketolase_C"/>
</dbReference>
<dbReference type="EMBL" id="RAPE01000008">
    <property type="protein sequence ID" value="RKF12414.1"/>
    <property type="molecule type" value="Genomic_DNA"/>
</dbReference>
<dbReference type="Gene3D" id="3.40.50.970">
    <property type="match status" value="1"/>
</dbReference>
<comment type="caution">
    <text evidence="5">The sequence shown here is derived from an EMBL/GenBank/DDBJ whole genome shotgun (WGS) entry which is preliminary data.</text>
</comment>
<dbReference type="InterPro" id="IPR009014">
    <property type="entry name" value="Transketo_C/PFOR_II"/>
</dbReference>
<dbReference type="PANTHER" id="PTHR43257:SF2">
    <property type="entry name" value="PYRUVATE DEHYDROGENASE E1 COMPONENT SUBUNIT BETA"/>
    <property type="match status" value="1"/>
</dbReference>
<evidence type="ECO:0000259" key="4">
    <source>
        <dbReference type="SMART" id="SM00861"/>
    </source>
</evidence>
<keyword evidence="2" id="KW-0560">Oxidoreductase</keyword>
<dbReference type="Gene3D" id="3.40.50.920">
    <property type="match status" value="1"/>
</dbReference>
<dbReference type="AlphaFoldDB" id="A0A3A8B3P0"/>
<protein>
    <submittedName>
        <fullName evidence="5">Alpha-ketoacid dehydrogenase subunit beta</fullName>
    </submittedName>
</protein>
<dbReference type="Pfam" id="PF02780">
    <property type="entry name" value="Transketolase_C"/>
    <property type="match status" value="1"/>
</dbReference>
<dbReference type="SMART" id="SM00861">
    <property type="entry name" value="Transket_pyr"/>
    <property type="match status" value="1"/>
</dbReference>
<dbReference type="Pfam" id="PF02779">
    <property type="entry name" value="Transket_pyr"/>
    <property type="match status" value="1"/>
</dbReference>
<comment type="cofactor">
    <cofactor evidence="1">
        <name>thiamine diphosphate</name>
        <dbReference type="ChEBI" id="CHEBI:58937"/>
    </cofactor>
</comment>
<feature type="domain" description="Transketolase-like pyrimidine-binding" evidence="4">
    <location>
        <begin position="1"/>
        <end position="176"/>
    </location>
</feature>
<dbReference type="InterPro" id="IPR029061">
    <property type="entry name" value="THDP-binding"/>
</dbReference>
<keyword evidence="6" id="KW-1185">Reference proteome</keyword>
<organism evidence="5 6">
    <name type="scientific">Roseovarius spongiae</name>
    <dbReference type="NCBI Taxonomy" id="2320272"/>
    <lineage>
        <taxon>Bacteria</taxon>
        <taxon>Pseudomonadati</taxon>
        <taxon>Pseudomonadota</taxon>
        <taxon>Alphaproteobacteria</taxon>
        <taxon>Rhodobacterales</taxon>
        <taxon>Roseobacteraceae</taxon>
        <taxon>Roseovarius</taxon>
    </lineage>
</organism>
<evidence type="ECO:0000256" key="2">
    <source>
        <dbReference type="ARBA" id="ARBA00023002"/>
    </source>
</evidence>
<dbReference type="PANTHER" id="PTHR43257">
    <property type="entry name" value="PYRUVATE DEHYDROGENASE E1 COMPONENT BETA SUBUNIT"/>
    <property type="match status" value="1"/>
</dbReference>
<dbReference type="GO" id="GO:0016491">
    <property type="term" value="F:oxidoreductase activity"/>
    <property type="evidence" value="ECO:0007669"/>
    <property type="project" value="UniProtKB-KW"/>
</dbReference>
<proteinExistence type="predicted"/>
<evidence type="ECO:0000313" key="6">
    <source>
        <dbReference type="Proteomes" id="UP000281128"/>
    </source>
</evidence>
<reference evidence="5 6" key="1">
    <citation type="submission" date="2018-09" db="EMBL/GenBank/DDBJ databases">
        <title>Roseovarius spongiae sp. nov., isolated from a marine sponge.</title>
        <authorList>
            <person name="Zhuang L."/>
            <person name="Luo L."/>
        </authorList>
    </citation>
    <scope>NUCLEOTIDE SEQUENCE [LARGE SCALE GENOMIC DNA]</scope>
    <source>
        <strain evidence="5 6">HN-E21</strain>
    </source>
</reference>
<dbReference type="OrthoDB" id="9780894at2"/>
<dbReference type="SUPFAM" id="SSF52518">
    <property type="entry name" value="Thiamin diphosphate-binding fold (THDP-binding)"/>
    <property type="match status" value="1"/>
</dbReference>
<evidence type="ECO:0000256" key="3">
    <source>
        <dbReference type="ARBA" id="ARBA00023052"/>
    </source>
</evidence>
<evidence type="ECO:0000313" key="5">
    <source>
        <dbReference type="EMBL" id="RKF12414.1"/>
    </source>
</evidence>
<sequence length="325" mass="35121">MTYAEGIRRGFEWLMANDPRVFTIGQGLWSPWYVGASMTDLDKKFGKERVIDTPVSELGTTAAAVGAAIMGYRPIVIHPRMDFMVLGTDPIINQAAKWSYLFAGRSTAPITVRGIINRGGEQGAQHSQSLHSWYAHIPGLRVLMPATADDARDLLIWGTLSDDPVLYIDDRWLYEQTGVVSEVDPDVKLSDVGPKLRREGGDITLVGAGWTVKLALEAAEILAGEGIEAEIVDLRQINPIDHTLAAQSVSRTGRLVAIDGSWSNCGLSAEILAGAVERVAPANWKAAPRRITLAEAPAPAARSLEAVYYPDADGVAEAARELIHG</sequence>
<name>A0A3A8B3P0_9RHOB</name>
<gene>
    <name evidence="5" type="ORF">D6850_18265</name>
</gene>
<keyword evidence="3" id="KW-0786">Thiamine pyrophosphate</keyword>
<dbReference type="SUPFAM" id="SSF52922">
    <property type="entry name" value="TK C-terminal domain-like"/>
    <property type="match status" value="1"/>
</dbReference>
<dbReference type="Proteomes" id="UP000281128">
    <property type="component" value="Unassembled WGS sequence"/>
</dbReference>
<evidence type="ECO:0000256" key="1">
    <source>
        <dbReference type="ARBA" id="ARBA00001964"/>
    </source>
</evidence>
<dbReference type="InterPro" id="IPR005475">
    <property type="entry name" value="Transketolase-like_Pyr-bd"/>
</dbReference>
<accession>A0A3A8B3P0</accession>